<proteinExistence type="predicted"/>
<dbReference type="SUPFAM" id="SSF52058">
    <property type="entry name" value="L domain-like"/>
    <property type="match status" value="1"/>
</dbReference>
<dbReference type="SUPFAM" id="SSF56112">
    <property type="entry name" value="Protein kinase-like (PK-like)"/>
    <property type="match status" value="1"/>
</dbReference>
<dbReference type="InterPro" id="IPR011009">
    <property type="entry name" value="Kinase-like_dom_sf"/>
</dbReference>
<evidence type="ECO:0000256" key="5">
    <source>
        <dbReference type="ARBA" id="ARBA00022989"/>
    </source>
</evidence>
<evidence type="ECO:0000256" key="7">
    <source>
        <dbReference type="ARBA" id="ARBA00046288"/>
    </source>
</evidence>
<reference evidence="11" key="2">
    <citation type="submission" date="2019-07" db="EMBL/GenBank/DDBJ databases">
        <authorList>
            <person name="Yang Y."/>
            <person name="Bocs S."/>
            <person name="Baudouin L."/>
        </authorList>
    </citation>
    <scope>NUCLEOTIDE SEQUENCE</scope>
    <source>
        <tissue evidence="11">Spear leaf of Hainan Tall coconut</tissue>
    </source>
</reference>
<dbReference type="InterPro" id="IPR032675">
    <property type="entry name" value="LRR_dom_sf"/>
</dbReference>
<evidence type="ECO:0000256" key="3">
    <source>
        <dbReference type="ARBA" id="ARBA00022729"/>
    </source>
</evidence>
<evidence type="ECO:0000256" key="8">
    <source>
        <dbReference type="SAM" id="MobiDB-lite"/>
    </source>
</evidence>
<dbReference type="Pfam" id="PF00560">
    <property type="entry name" value="LRR_1"/>
    <property type="match status" value="2"/>
</dbReference>
<dbReference type="PANTHER" id="PTHR46084">
    <property type="entry name" value="PROTEIN MALE DISCOVERER 2"/>
    <property type="match status" value="1"/>
</dbReference>
<dbReference type="EMBL" id="CM017877">
    <property type="protein sequence ID" value="KAG1346730.1"/>
    <property type="molecule type" value="Genomic_DNA"/>
</dbReference>
<evidence type="ECO:0000313" key="11">
    <source>
        <dbReference type="EMBL" id="KAG1346730.1"/>
    </source>
</evidence>
<dbReference type="Gene3D" id="1.10.510.10">
    <property type="entry name" value="Transferase(Phosphotransferase) domain 1"/>
    <property type="match status" value="1"/>
</dbReference>
<evidence type="ECO:0000313" key="12">
    <source>
        <dbReference type="Proteomes" id="UP000797356"/>
    </source>
</evidence>
<reference evidence="11" key="1">
    <citation type="journal article" date="2017" name="Gigascience">
        <title>The genome draft of coconut (Cocos nucifera).</title>
        <authorList>
            <person name="Xiao Y."/>
            <person name="Xu P."/>
            <person name="Fan H."/>
            <person name="Baudouin L."/>
            <person name="Xia W."/>
            <person name="Bocs S."/>
            <person name="Xu J."/>
            <person name="Li Q."/>
            <person name="Guo A."/>
            <person name="Zhou L."/>
            <person name="Li J."/>
            <person name="Wu Y."/>
            <person name="Ma Z."/>
            <person name="Armero A."/>
            <person name="Issali A.E."/>
            <person name="Liu N."/>
            <person name="Peng M."/>
            <person name="Yang Y."/>
        </authorList>
    </citation>
    <scope>NUCLEOTIDE SEQUENCE</scope>
    <source>
        <tissue evidence="11">Spear leaf of Hainan Tall coconut</tissue>
    </source>
</reference>
<evidence type="ECO:0000256" key="1">
    <source>
        <dbReference type="ARBA" id="ARBA00022614"/>
    </source>
</evidence>
<protein>
    <submittedName>
        <fullName evidence="11">Protein MALE DISCOVERER 2</fullName>
    </submittedName>
</protein>
<comment type="subcellular location">
    <subcellularLocation>
        <location evidence="7">Endomembrane system</location>
        <topology evidence="7">Single-pass type I membrane protein</topology>
    </subcellularLocation>
</comment>
<keyword evidence="2 9" id="KW-0812">Transmembrane</keyword>
<feature type="transmembrane region" description="Helical" evidence="9">
    <location>
        <begin position="426"/>
        <end position="448"/>
    </location>
</feature>
<keyword evidence="5 9" id="KW-1133">Transmembrane helix</keyword>
<dbReference type="Proteomes" id="UP000797356">
    <property type="component" value="Chromosome 6"/>
</dbReference>
<dbReference type="InterPro" id="IPR013210">
    <property type="entry name" value="LRR_N_plant-typ"/>
</dbReference>
<organism evidence="11 12">
    <name type="scientific">Cocos nucifera</name>
    <name type="common">Coconut palm</name>
    <dbReference type="NCBI Taxonomy" id="13894"/>
    <lineage>
        <taxon>Eukaryota</taxon>
        <taxon>Viridiplantae</taxon>
        <taxon>Streptophyta</taxon>
        <taxon>Embryophyta</taxon>
        <taxon>Tracheophyta</taxon>
        <taxon>Spermatophyta</taxon>
        <taxon>Magnoliopsida</taxon>
        <taxon>Liliopsida</taxon>
        <taxon>Arecaceae</taxon>
        <taxon>Arecoideae</taxon>
        <taxon>Cocoseae</taxon>
        <taxon>Attaleinae</taxon>
        <taxon>Cocos</taxon>
    </lineage>
</organism>
<sequence length="783" mass="87488">MLLIHLLSDECLSLNLEGLALLEFRARVEDDPYGVFENWDPNDSNPCNWTGIRCIDAHRVAIVYGWSPPPILIIKKKKKGCYCLSLNFQTFQESLVQIFLLCFPRTFMMRDYLNHLAVLRSDNIANHRDLKESSLEGVLAPEIGKLSHLRALVLYKNNFSGIIPNEIGYLNMLELLDLRNNNLNGTIPMEIGAMLSLKHLNKFQGSIPWVDRPNMHSDLIYDGNLSCDEATDVGRLNRKVGHCFFQFNSMGSPDSSTIASLAQASGLQQLKRINSFLTLLKGKILQVFDMLPVNCFNYRSLLLSSFGFKGGPIQRYEERHGDNFHADFREPYFAPSVLVNTVRRRLLEETSNLAAAPVSSALPKEFITVPSTGSGSFPAIPSGNVKKKPSPASASPASPPNIPSTSSKPTDSVENEHASSKQSVNWVYILVLPLLALFLIIMACMVLVCRNKGVATIGPWKTGLSGQLQKAFVTGVPKLNRAELDAACEDFSNIVISYPDYTVFKGTLSSGVEIAVASTAVPSAKEWSKRSEMHFRKKIDTLSRINYKNFVNLLGYCEEDEPFMRMMVFEYSPNGSLYEHLHDEQFDHLDWIARMRIVMGIAYCLQHMHELNPPIAHPDLQSTSIFIADDYAAKVADISIWKEVVAKGKMLGDDDADFSESPSSDLASNVYSFGTILLEIISGKVPYSEEQGSLINLAVECLNNNRGIRSMIDLSLKSHKEEDLDIICDVIQDCIHEDPKKRPTMKEVTSRLREVLGISPEAANPRLSPLWWAELEILSVEAS</sequence>
<dbReference type="InterPro" id="IPR000719">
    <property type="entry name" value="Prot_kinase_dom"/>
</dbReference>
<dbReference type="Pfam" id="PF08263">
    <property type="entry name" value="LRRNT_2"/>
    <property type="match status" value="1"/>
</dbReference>
<dbReference type="InterPro" id="IPR001245">
    <property type="entry name" value="Ser-Thr/Tyr_kinase_cat_dom"/>
</dbReference>
<keyword evidence="3" id="KW-0732">Signal</keyword>
<keyword evidence="4" id="KW-0677">Repeat</keyword>
<evidence type="ECO:0000256" key="9">
    <source>
        <dbReference type="SAM" id="Phobius"/>
    </source>
</evidence>
<dbReference type="Gene3D" id="3.30.200.20">
    <property type="entry name" value="Phosphorylase Kinase, domain 1"/>
    <property type="match status" value="1"/>
</dbReference>
<dbReference type="AlphaFoldDB" id="A0A8K0IB68"/>
<comment type="caution">
    <text evidence="11">The sequence shown here is derived from an EMBL/GenBank/DDBJ whole genome shotgun (WGS) entry which is preliminary data.</text>
</comment>
<accession>A0A8K0IB68</accession>
<dbReference type="GO" id="GO:0005524">
    <property type="term" value="F:ATP binding"/>
    <property type="evidence" value="ECO:0007669"/>
    <property type="project" value="InterPro"/>
</dbReference>
<keyword evidence="6 9" id="KW-0472">Membrane</keyword>
<feature type="domain" description="Protein kinase" evidence="10">
    <location>
        <begin position="454"/>
        <end position="756"/>
    </location>
</feature>
<dbReference type="Pfam" id="PF07714">
    <property type="entry name" value="PK_Tyr_Ser-Thr"/>
    <property type="match status" value="1"/>
</dbReference>
<name>A0A8K0IB68_COCNU</name>
<dbReference type="GO" id="GO:0004672">
    <property type="term" value="F:protein kinase activity"/>
    <property type="evidence" value="ECO:0007669"/>
    <property type="project" value="InterPro"/>
</dbReference>
<dbReference type="InterPro" id="IPR001611">
    <property type="entry name" value="Leu-rich_rpt"/>
</dbReference>
<keyword evidence="1" id="KW-0433">Leucine-rich repeat</keyword>
<gene>
    <name evidence="11" type="ORF">COCNU_06G005590</name>
</gene>
<dbReference type="GO" id="GO:0012505">
    <property type="term" value="C:endomembrane system"/>
    <property type="evidence" value="ECO:0007669"/>
    <property type="project" value="UniProtKB-SubCell"/>
</dbReference>
<dbReference type="PANTHER" id="PTHR46084:SF1">
    <property type="entry name" value="PROTEIN MALE DISCOVERER 2"/>
    <property type="match status" value="1"/>
</dbReference>
<feature type="region of interest" description="Disordered" evidence="8">
    <location>
        <begin position="378"/>
        <end position="416"/>
    </location>
</feature>
<evidence type="ECO:0000259" key="10">
    <source>
        <dbReference type="PROSITE" id="PS50011"/>
    </source>
</evidence>
<evidence type="ECO:0000256" key="2">
    <source>
        <dbReference type="ARBA" id="ARBA00022692"/>
    </source>
</evidence>
<evidence type="ECO:0000256" key="6">
    <source>
        <dbReference type="ARBA" id="ARBA00023136"/>
    </source>
</evidence>
<dbReference type="Gene3D" id="3.80.10.10">
    <property type="entry name" value="Ribonuclease Inhibitor"/>
    <property type="match status" value="1"/>
</dbReference>
<evidence type="ECO:0000256" key="4">
    <source>
        <dbReference type="ARBA" id="ARBA00022737"/>
    </source>
</evidence>
<keyword evidence="12" id="KW-1185">Reference proteome</keyword>
<dbReference type="PROSITE" id="PS50011">
    <property type="entry name" value="PROTEIN_KINASE_DOM"/>
    <property type="match status" value="1"/>
</dbReference>
<dbReference type="FunFam" id="3.30.200.20:FF:000489">
    <property type="entry name" value="Inactive receptor-like serine/threonine-protein kinase"/>
    <property type="match status" value="1"/>
</dbReference>
<dbReference type="OrthoDB" id="291737at2759"/>